<name>C6X9Q3_METGS</name>
<evidence type="ECO:0000313" key="2">
    <source>
        <dbReference type="Proteomes" id="UP000002743"/>
    </source>
</evidence>
<dbReference type="KEGG" id="mei:Msip34_0625"/>
<dbReference type="HOGENOM" id="CLU_046519_1_1_4"/>
<dbReference type="PANTHER" id="PTHR30348:SF4">
    <property type="entry name" value="DUF72 DOMAIN-CONTAINING PROTEIN"/>
    <property type="match status" value="1"/>
</dbReference>
<organism evidence="1 2">
    <name type="scientific">Methylovorus glucosotrophus (strain SIP3-4)</name>
    <dbReference type="NCBI Taxonomy" id="582744"/>
    <lineage>
        <taxon>Bacteria</taxon>
        <taxon>Pseudomonadati</taxon>
        <taxon>Pseudomonadota</taxon>
        <taxon>Betaproteobacteria</taxon>
        <taxon>Nitrosomonadales</taxon>
        <taxon>Methylophilaceae</taxon>
        <taxon>Methylovorus</taxon>
    </lineage>
</organism>
<reference evidence="2" key="1">
    <citation type="submission" date="2009-07" db="EMBL/GenBank/DDBJ databases">
        <title>Complete sequence of chromosome of Methylovorus sp. SIP3-4.</title>
        <authorList>
            <person name="Lucas S."/>
            <person name="Copeland A."/>
            <person name="Lapidus A."/>
            <person name="Glavina del Rio T."/>
            <person name="Tice H."/>
            <person name="Bruce D."/>
            <person name="Goodwin L."/>
            <person name="Pitluck S."/>
            <person name="Clum A."/>
            <person name="Larimer F."/>
            <person name="Land M."/>
            <person name="Hauser L."/>
            <person name="Kyrpides N."/>
            <person name="Mikhailova N."/>
            <person name="Kayluzhnaya M."/>
            <person name="Chistoserdova L."/>
        </authorList>
    </citation>
    <scope>NUCLEOTIDE SEQUENCE [LARGE SCALE GENOMIC DNA]</scope>
    <source>
        <strain evidence="2">SIP3-4</strain>
    </source>
</reference>
<dbReference type="InterPro" id="IPR036520">
    <property type="entry name" value="UPF0759_sf"/>
</dbReference>
<protein>
    <recommendedName>
        <fullName evidence="3">DUF72 domain-containing protein</fullName>
    </recommendedName>
</protein>
<dbReference type="STRING" id="582744.Msip34_0625"/>
<evidence type="ECO:0000313" key="1">
    <source>
        <dbReference type="EMBL" id="ACT49873.1"/>
    </source>
</evidence>
<dbReference type="PANTHER" id="PTHR30348">
    <property type="entry name" value="UNCHARACTERIZED PROTEIN YECE"/>
    <property type="match status" value="1"/>
</dbReference>
<evidence type="ECO:0008006" key="3">
    <source>
        <dbReference type="Google" id="ProtNLM"/>
    </source>
</evidence>
<dbReference type="eggNOG" id="COG1801">
    <property type="taxonomic scope" value="Bacteria"/>
</dbReference>
<dbReference type="SUPFAM" id="SSF117396">
    <property type="entry name" value="TM1631-like"/>
    <property type="match status" value="1"/>
</dbReference>
<dbReference type="InterPro" id="IPR002763">
    <property type="entry name" value="DUF72"/>
</dbReference>
<dbReference type="OrthoDB" id="9780310at2"/>
<keyword evidence="2" id="KW-1185">Reference proteome</keyword>
<sequence length="322" mass="36825">MAADIRIGISGWRYPPWRGVFYPEDLTQARELEFASRALPSIELNGSFYGLQRPTSYQRWYQQTPSDFIFSIKATRYVTHILRLRDIETAMANFFASGLLALKEKLGPILWQFPPSFKFDAALFEHFLQQLPRDTHAAAALARHHSPEMAGKIWFEVDEKRRLRHAVEIRNASFEHAEFIALLRQYGVALVVADTAGKWPYMEDVTADFVYLRLHGDAELYASGYGEEALKRWAKRISQWSHGDEPADASRVAEADAAPSARARDIYCYFDNDIKVRAPFDARKLLQVLGRDQGLVPLDASALENAVKPPRKRAPRRQSIKK</sequence>
<dbReference type="Pfam" id="PF01904">
    <property type="entry name" value="DUF72"/>
    <property type="match status" value="1"/>
</dbReference>
<dbReference type="RefSeq" id="WP_015829492.1">
    <property type="nucleotide sequence ID" value="NC_012969.1"/>
</dbReference>
<dbReference type="AlphaFoldDB" id="C6X9Q3"/>
<accession>C6X9Q3</accession>
<dbReference type="Proteomes" id="UP000002743">
    <property type="component" value="Chromosome"/>
</dbReference>
<proteinExistence type="predicted"/>
<dbReference type="Gene3D" id="3.20.20.410">
    <property type="entry name" value="Protein of unknown function UPF0759"/>
    <property type="match status" value="1"/>
</dbReference>
<dbReference type="EMBL" id="CP001674">
    <property type="protein sequence ID" value="ACT49873.1"/>
    <property type="molecule type" value="Genomic_DNA"/>
</dbReference>
<gene>
    <name evidence="1" type="ordered locus">Msip34_0625</name>
</gene>
<reference evidence="1 2" key="2">
    <citation type="journal article" date="2011" name="J. Bacteriol.">
        <title>Genomes of three methylotrophs from a single niche uncover genetic and metabolic divergence of Methylophilaceae.</title>
        <authorList>
            <person name="Lapidus A."/>
            <person name="Clum A."/>
            <person name="Labutti K."/>
            <person name="Kaluzhnaya M.G."/>
            <person name="Lim S."/>
            <person name="Beck D.A."/>
            <person name="Glavina Del Rio T."/>
            <person name="Nolan M."/>
            <person name="Mavromatis K."/>
            <person name="Huntemann M."/>
            <person name="Lucas S."/>
            <person name="Lidstrom M.E."/>
            <person name="Ivanova N."/>
            <person name="Chistoserdova L."/>
        </authorList>
    </citation>
    <scope>NUCLEOTIDE SEQUENCE [LARGE SCALE GENOMIC DNA]</scope>
    <source>
        <strain evidence="1 2">SIP3-4</strain>
    </source>
</reference>